<dbReference type="EMBL" id="AY570799">
    <property type="protein sequence ID" value="AAS83461.1"/>
    <property type="molecule type" value="Genomic_DNA"/>
</dbReference>
<organism evidence="2 3">
    <name type="scientific">Ichnoviriform fugitivi</name>
    <dbReference type="NCBI Taxonomy" id="265522"/>
    <lineage>
        <taxon>Viruses</taxon>
        <taxon>Viruses incertae sedis</taxon>
        <taxon>Polydnaviriformidae</taxon>
        <taxon>Ichnoviriform</taxon>
    </lineage>
</organism>
<sequence length="77" mass="8596">MKGLLVLLTAMFMMVQGMPKSMPELPCHPTDLTDPTKSRCTEDLPKPDHHVVKKSGRIGTRIGNPGGDVDYNVYWEI</sequence>
<proteinExistence type="predicted"/>
<dbReference type="RefSeq" id="YP_001031231.1">
    <property type="nucleotide sequence ID" value="NC_008952.1"/>
</dbReference>
<feature type="compositionally biased region" description="Basic and acidic residues" evidence="1">
    <location>
        <begin position="36"/>
        <end position="50"/>
    </location>
</feature>
<dbReference type="GeneID" id="5076288"/>
<feature type="region of interest" description="Disordered" evidence="1">
    <location>
        <begin position="36"/>
        <end position="59"/>
    </location>
</feature>
<evidence type="ECO:0000313" key="2">
    <source>
        <dbReference type="EMBL" id="AAS83461.1"/>
    </source>
</evidence>
<evidence type="ECO:0000256" key="1">
    <source>
        <dbReference type="SAM" id="MobiDB-lite"/>
    </source>
</evidence>
<dbReference type="Proteomes" id="UP000204242">
    <property type="component" value="Genome"/>
</dbReference>
<accession>Q6PYS8</accession>
<evidence type="ECO:0000313" key="3">
    <source>
        <dbReference type="Proteomes" id="UP000204242"/>
    </source>
</evidence>
<dbReference type="KEGG" id="vg:5076288"/>
<protein>
    <submittedName>
        <fullName evidence="2">p12-like protein-c2</fullName>
    </submittedName>
</protein>
<name>Q6PYS8_9VIRU</name>
<reference evidence="2 3" key="1">
    <citation type="journal article" date="2007" name="Virology">
        <title>Shared and species-specific features among ichnovirus genomes.</title>
        <authorList>
            <person name="Tanaka K."/>
            <person name="Lapointe R."/>
            <person name="Barney W.E."/>
            <person name="Makkay A.M."/>
            <person name="Stoltz D."/>
            <person name="Cusson M."/>
            <person name="Webb B.A."/>
        </authorList>
    </citation>
    <scope>NUCLEOTIDE SEQUENCE [LARGE SCALE GENOMIC DNA]</scope>
</reference>